<evidence type="ECO:0000256" key="22">
    <source>
        <dbReference type="ARBA" id="ARBA00047544"/>
    </source>
</evidence>
<evidence type="ECO:0000256" key="14">
    <source>
        <dbReference type="ARBA" id="ARBA00022837"/>
    </source>
</evidence>
<evidence type="ECO:0000256" key="28">
    <source>
        <dbReference type="ARBA" id="ARBA00069893"/>
    </source>
</evidence>
<dbReference type="InterPro" id="IPR007110">
    <property type="entry name" value="Ig-like_dom"/>
</dbReference>
<keyword evidence="33" id="KW-1185">Reference proteome</keyword>
<evidence type="ECO:0000259" key="31">
    <source>
        <dbReference type="PROSITE" id="PS50835"/>
    </source>
</evidence>
<evidence type="ECO:0000256" key="25">
    <source>
        <dbReference type="ARBA" id="ARBA00048887"/>
    </source>
</evidence>
<dbReference type="Proteomes" id="UP001558652">
    <property type="component" value="Unassembled WGS sequence"/>
</dbReference>
<dbReference type="EMBL" id="JBFDAA010000007">
    <property type="protein sequence ID" value="KAL1130925.1"/>
    <property type="molecule type" value="Genomic_DNA"/>
</dbReference>
<feature type="domain" description="Ig-like" evidence="31">
    <location>
        <begin position="110"/>
        <end position="197"/>
    </location>
</feature>
<keyword evidence="17 29" id="KW-0408">Iron</keyword>
<evidence type="ECO:0000256" key="15">
    <source>
        <dbReference type="ARBA" id="ARBA00022989"/>
    </source>
</evidence>
<dbReference type="PANTHER" id="PTHR11475">
    <property type="entry name" value="OXIDASE/PEROXIDASE"/>
    <property type="match status" value="1"/>
</dbReference>
<evidence type="ECO:0000256" key="8">
    <source>
        <dbReference type="ARBA" id="ARBA00022614"/>
    </source>
</evidence>
<keyword evidence="6" id="KW-0964">Secreted</keyword>
<evidence type="ECO:0000256" key="21">
    <source>
        <dbReference type="ARBA" id="ARBA00023319"/>
    </source>
</evidence>
<dbReference type="Gene3D" id="1.10.640.10">
    <property type="entry name" value="Haem peroxidase domain superfamily, animal type"/>
    <property type="match status" value="1"/>
</dbReference>
<comment type="catalytic activity">
    <reaction evidence="22">
        <text>bromide + H2O2 = hypobromite + H2O</text>
        <dbReference type="Rhea" id="RHEA:66016"/>
        <dbReference type="ChEBI" id="CHEBI:15377"/>
        <dbReference type="ChEBI" id="CHEBI:15858"/>
        <dbReference type="ChEBI" id="CHEBI:16240"/>
        <dbReference type="ChEBI" id="CHEBI:29250"/>
    </reaction>
    <physiologicalReaction direction="left-to-right" evidence="22">
        <dbReference type="Rhea" id="RHEA:66017"/>
    </physiologicalReaction>
</comment>
<dbReference type="AlphaFoldDB" id="A0ABD0YI08"/>
<feature type="coiled-coil region" evidence="30">
    <location>
        <begin position="1190"/>
        <end position="1217"/>
    </location>
</feature>
<evidence type="ECO:0000256" key="24">
    <source>
        <dbReference type="ARBA" id="ARBA00048396"/>
    </source>
</evidence>
<dbReference type="Pfam" id="PF03098">
    <property type="entry name" value="An_peroxidase"/>
    <property type="match status" value="1"/>
</dbReference>
<dbReference type="InterPro" id="IPR003598">
    <property type="entry name" value="Ig_sub2"/>
</dbReference>
<dbReference type="Gene3D" id="2.60.40.10">
    <property type="entry name" value="Immunoglobulins"/>
    <property type="match status" value="4"/>
</dbReference>
<comment type="cofactor">
    <cofactor evidence="1">
        <name>heme b</name>
        <dbReference type="ChEBI" id="CHEBI:60344"/>
    </cofactor>
</comment>
<dbReference type="InterPro" id="IPR019791">
    <property type="entry name" value="Haem_peroxidase_animal"/>
</dbReference>
<evidence type="ECO:0000256" key="16">
    <source>
        <dbReference type="ARBA" id="ARBA00023002"/>
    </source>
</evidence>
<accession>A0ABD0YI08</accession>
<evidence type="ECO:0000313" key="32">
    <source>
        <dbReference type="EMBL" id="KAL1130925.1"/>
    </source>
</evidence>
<keyword evidence="14" id="KW-0106">Calcium</keyword>
<dbReference type="PROSITE" id="PS50835">
    <property type="entry name" value="IG_LIKE"/>
    <property type="match status" value="4"/>
</dbReference>
<dbReference type="InterPro" id="IPR003591">
    <property type="entry name" value="Leu-rich_rpt_typical-subtyp"/>
</dbReference>
<keyword evidence="13" id="KW-0677">Repeat</keyword>
<dbReference type="InterPro" id="IPR036179">
    <property type="entry name" value="Ig-like_dom_sf"/>
</dbReference>
<evidence type="ECO:0000256" key="29">
    <source>
        <dbReference type="PIRSR" id="PIRSR619791-2"/>
    </source>
</evidence>
<dbReference type="Gene3D" id="3.80.10.10">
    <property type="entry name" value="Ribonuclease Inhibitor"/>
    <property type="match status" value="1"/>
</dbReference>
<dbReference type="InterPro" id="IPR013783">
    <property type="entry name" value="Ig-like_fold"/>
</dbReference>
<dbReference type="GO" id="GO:0004601">
    <property type="term" value="F:peroxidase activity"/>
    <property type="evidence" value="ECO:0007669"/>
    <property type="project" value="UniProtKB-KW"/>
</dbReference>
<dbReference type="InterPro" id="IPR032675">
    <property type="entry name" value="LRR_dom_sf"/>
</dbReference>
<organism evidence="32 33">
    <name type="scientific">Ranatra chinensis</name>
    <dbReference type="NCBI Taxonomy" id="642074"/>
    <lineage>
        <taxon>Eukaryota</taxon>
        <taxon>Metazoa</taxon>
        <taxon>Ecdysozoa</taxon>
        <taxon>Arthropoda</taxon>
        <taxon>Hexapoda</taxon>
        <taxon>Insecta</taxon>
        <taxon>Pterygota</taxon>
        <taxon>Neoptera</taxon>
        <taxon>Paraneoptera</taxon>
        <taxon>Hemiptera</taxon>
        <taxon>Heteroptera</taxon>
        <taxon>Panheteroptera</taxon>
        <taxon>Nepomorpha</taxon>
        <taxon>Nepidae</taxon>
        <taxon>Ranatrinae</taxon>
        <taxon>Ranatra</taxon>
    </lineage>
</organism>
<dbReference type="InterPro" id="IPR037120">
    <property type="entry name" value="Haem_peroxidase_sf_animal"/>
</dbReference>
<feature type="domain" description="Ig-like" evidence="31">
    <location>
        <begin position="293"/>
        <end position="379"/>
    </location>
</feature>
<evidence type="ECO:0000256" key="7">
    <source>
        <dbReference type="ARBA" id="ARBA00022559"/>
    </source>
</evidence>
<comment type="catalytic activity">
    <reaction evidence="25">
        <text>L-tyrosyl-[protein] + bromide + H2O2 + H(+) = 3-bromo-L-tyrosyl-[protein] + 2 H2O</text>
        <dbReference type="Rhea" id="RHEA:69360"/>
        <dbReference type="Rhea" id="RHEA-COMP:10136"/>
        <dbReference type="Rhea" id="RHEA-COMP:17686"/>
        <dbReference type="ChEBI" id="CHEBI:15377"/>
        <dbReference type="ChEBI" id="CHEBI:15378"/>
        <dbReference type="ChEBI" id="CHEBI:15858"/>
        <dbReference type="ChEBI" id="CHEBI:16240"/>
        <dbReference type="ChEBI" id="CHEBI:46858"/>
        <dbReference type="ChEBI" id="CHEBI:183512"/>
    </reaction>
    <physiologicalReaction direction="left-to-right" evidence="25">
        <dbReference type="Rhea" id="RHEA:69361"/>
    </physiologicalReaction>
</comment>
<gene>
    <name evidence="32" type="ORF">AAG570_012166</name>
</gene>
<keyword evidence="11 29" id="KW-0479">Metal-binding</keyword>
<dbReference type="CDD" id="cd09826">
    <property type="entry name" value="peroxidasin_like"/>
    <property type="match status" value="1"/>
</dbReference>
<dbReference type="PROSITE" id="PS50292">
    <property type="entry name" value="PEROXIDASE_3"/>
    <property type="match status" value="1"/>
</dbReference>
<dbReference type="Pfam" id="PF07679">
    <property type="entry name" value="I-set"/>
    <property type="match status" value="4"/>
</dbReference>
<dbReference type="SUPFAM" id="SSF52058">
    <property type="entry name" value="L domain-like"/>
    <property type="match status" value="1"/>
</dbReference>
<evidence type="ECO:0000256" key="10">
    <source>
        <dbReference type="ARBA" id="ARBA00022692"/>
    </source>
</evidence>
<dbReference type="InterPro" id="IPR000483">
    <property type="entry name" value="Cys-rich_flank_reg_C"/>
</dbReference>
<dbReference type="FunFam" id="2.60.40.10:FF:000273">
    <property type="entry name" value="contactin-3 isoform X1"/>
    <property type="match status" value="1"/>
</dbReference>
<evidence type="ECO:0000313" key="33">
    <source>
        <dbReference type="Proteomes" id="UP001558652"/>
    </source>
</evidence>
<feature type="domain" description="Ig-like" evidence="31">
    <location>
        <begin position="388"/>
        <end position="473"/>
    </location>
</feature>
<dbReference type="Pfam" id="PF13855">
    <property type="entry name" value="LRR_8"/>
    <property type="match status" value="1"/>
</dbReference>
<evidence type="ECO:0000256" key="26">
    <source>
        <dbReference type="ARBA" id="ARBA00049501"/>
    </source>
</evidence>
<comment type="catalytic activity">
    <reaction evidence="26">
        <text>hypobromite + L-tyrosyl-[protein] + H(+) = 3-bromo-L-tyrosyl-[protein] + H2O</text>
        <dbReference type="Rhea" id="RHEA:69356"/>
        <dbReference type="Rhea" id="RHEA-COMP:10136"/>
        <dbReference type="Rhea" id="RHEA-COMP:17686"/>
        <dbReference type="ChEBI" id="CHEBI:15377"/>
        <dbReference type="ChEBI" id="CHEBI:15378"/>
        <dbReference type="ChEBI" id="CHEBI:29250"/>
        <dbReference type="ChEBI" id="CHEBI:46858"/>
        <dbReference type="ChEBI" id="CHEBI:183512"/>
    </reaction>
    <physiologicalReaction direction="left-to-right" evidence="26">
        <dbReference type="Rhea" id="RHEA:69357"/>
    </physiologicalReaction>
</comment>
<dbReference type="InterPro" id="IPR034824">
    <property type="entry name" value="Peroxidasin_peroxidase"/>
</dbReference>
<sequence>MLNQLYLHYNKIENLHPSLFSKLQHLERLFLHENKIQHIQPGTFNNLPSVKRLRLDGNALVCDCGMLWFKKLISENMQHTQVAATCQYPDYMQGKSLYDMSLQDFSCKEPRIVEHPHDVEVSFGGTAVFTCRVDGDPQPKVIWMLNSNEIDVSDPKYSLRPDGSLVIAPMTDTDVGVYECMAKSPYGEIKSRGAKINYRRTTKPQFRKRPEDQIASDGDTIQLECSVSGINHPHVTWTRDDITVDSERHRVSPEGTLTIQRVTVEDTGTYRCTVESTVGRVTAQAQVTVNVRPRLIVPPESQFAKSGATVEMRCYASGAPPPTITWFKDGNSVQPAERLQFADDNSILRIIHSKESDSGLYTCTAQNTEGTAEASGELRVRSEGPRAPKLTIAPYPIIAPLGASVELPCKAQGDPRPVLTWSKDGSPVELDANHKVFPLGSLRIYNISHRDAGIYECKAVNENGKISAHASLTIEEGGGHIDDNLVIRAVEEAQLAVDRAVNSTLHNLFSKKKHHSPHSLMRLLRYPDAETRALVRPADVYENTLVNIRRHIASGLHINETEDFDYEDVLTPEQLRLIAELSGCMEHQIKANCSDMCFHTKYRTIDGTCNNFQHPYWGASLTGFRRILRPVYENGFSMPVGWNKDLRYFGHPKPAARLVSTRLIRTEHITEDDEISHMVMQWGQFLDHDLDHAIPSTSAESWEGIDCKKSCDYSPPCYPMEVPHGDQRIKNRRCMDFIRSSAVCGSGVTSIFFDKIQPREQINQLTAFIDGSQVYGFTQNRSILLRDYSNDLGLLRVGIPTPSGKHLLPIAGSQEVDCRRDPTESEVGCFLAGDIRVNEQLALVAMHTIWLREHNRIAIELKTINPHWTGDTLFNEARKILGAEMQHITYEHWLPHIFGPKGMKMLGKYEGYSPNVNPSIANVFATAALRFGHSLINPVLKRLGPNFESIAEGDLPLGKAFFSPWRVVVEGGIDPLMRGMFMTPAKRKRPQENLNTQLTEHLFTSAHAVALDLAAMNVQRSRDHGMPGYNEFRKFCNLSSAETFDDLREQISDPQVREVLHELYGHPGNIDVWVGGILEDVVEGARVGPTFLCLLVEQFKRIRDGDRFWYENPSTFSSAQLTQIRQSSLARVLCDNGDNITQVTSNVFVLPKMQSPHIIDCDKVPIVDLRFWYDCEERRESDGDAMEDRVEGLEGVVAELQRTVKSLRRRMKQLVEGRGCRDHRGKAKRDGDTWQKDICTLCECHVIMTNSCRYKYNYSKC</sequence>
<evidence type="ECO:0000256" key="4">
    <source>
        <dbReference type="ARBA" id="ARBA00004613"/>
    </source>
</evidence>
<keyword evidence="9 29" id="KW-0349">Heme</keyword>
<keyword evidence="12" id="KW-0732">Signal</keyword>
<dbReference type="InterPro" id="IPR001611">
    <property type="entry name" value="Leu-rich_rpt"/>
</dbReference>
<proteinExistence type="inferred from homology"/>
<dbReference type="InterPro" id="IPR013098">
    <property type="entry name" value="Ig_I-set"/>
</dbReference>
<feature type="domain" description="Ig-like" evidence="31">
    <location>
        <begin position="204"/>
        <end position="288"/>
    </location>
</feature>
<dbReference type="InterPro" id="IPR003599">
    <property type="entry name" value="Ig_sub"/>
</dbReference>
<protein>
    <recommendedName>
        <fullName evidence="28">Cell adhesion molecule-related/down-regulated by oncogenes</fullName>
    </recommendedName>
</protein>
<dbReference type="GO" id="GO:0005886">
    <property type="term" value="C:plasma membrane"/>
    <property type="evidence" value="ECO:0007669"/>
    <property type="project" value="UniProtKB-SubCell"/>
</dbReference>
<dbReference type="GO" id="GO:0046872">
    <property type="term" value="F:metal ion binding"/>
    <property type="evidence" value="ECO:0007669"/>
    <property type="project" value="UniProtKB-KW"/>
</dbReference>
<evidence type="ECO:0000256" key="27">
    <source>
        <dbReference type="ARBA" id="ARBA00061342"/>
    </source>
</evidence>
<comment type="catalytic activity">
    <reaction evidence="24">
        <text>L-lysyl-[collagen] + L-methionyl-[collagen] + hypobromite = [collagen]-L-lysyl-N-S-L-methionyl-[collagen] + bromide + H2O + H(+)</text>
        <dbReference type="Rhea" id="RHEA:66024"/>
        <dbReference type="Rhea" id="RHEA-COMP:12751"/>
        <dbReference type="Rhea" id="RHEA-COMP:16949"/>
        <dbReference type="Rhea" id="RHEA-COMP:16951"/>
        <dbReference type="ChEBI" id="CHEBI:15377"/>
        <dbReference type="ChEBI" id="CHEBI:15378"/>
        <dbReference type="ChEBI" id="CHEBI:15858"/>
        <dbReference type="ChEBI" id="CHEBI:16044"/>
        <dbReference type="ChEBI" id="CHEBI:29250"/>
        <dbReference type="ChEBI" id="CHEBI:29969"/>
        <dbReference type="ChEBI" id="CHEBI:166867"/>
    </reaction>
    <physiologicalReaction direction="left-to-right" evidence="24">
        <dbReference type="Rhea" id="RHEA:66025"/>
    </physiologicalReaction>
</comment>
<comment type="caution">
    <text evidence="32">The sequence shown here is derived from an EMBL/GenBank/DDBJ whole genome shotgun (WGS) entry which is preliminary data.</text>
</comment>
<dbReference type="SUPFAM" id="SSF48113">
    <property type="entry name" value="Heme-dependent peroxidases"/>
    <property type="match status" value="1"/>
</dbReference>
<feature type="binding site" description="axial binding residue" evidence="29">
    <location>
        <position position="933"/>
    </location>
    <ligand>
        <name>heme b</name>
        <dbReference type="ChEBI" id="CHEBI:60344"/>
    </ligand>
    <ligandPart>
        <name>Fe</name>
        <dbReference type="ChEBI" id="CHEBI:18248"/>
    </ligandPart>
</feature>
<keyword evidence="15" id="KW-1133">Transmembrane helix</keyword>
<evidence type="ECO:0000256" key="13">
    <source>
        <dbReference type="ARBA" id="ARBA00022737"/>
    </source>
</evidence>
<evidence type="ECO:0000256" key="17">
    <source>
        <dbReference type="ARBA" id="ARBA00023004"/>
    </source>
</evidence>
<dbReference type="SUPFAM" id="SSF48726">
    <property type="entry name" value="Immunoglobulin"/>
    <property type="match status" value="4"/>
</dbReference>
<dbReference type="GO" id="GO:0005576">
    <property type="term" value="C:extracellular region"/>
    <property type="evidence" value="ECO:0007669"/>
    <property type="project" value="UniProtKB-SubCell"/>
</dbReference>
<evidence type="ECO:0000256" key="11">
    <source>
        <dbReference type="ARBA" id="ARBA00022723"/>
    </source>
</evidence>
<dbReference type="PRINTS" id="PR00457">
    <property type="entry name" value="ANPEROXIDASE"/>
</dbReference>
<evidence type="ECO:0000256" key="30">
    <source>
        <dbReference type="SAM" id="Coils"/>
    </source>
</evidence>
<keyword evidence="8" id="KW-0433">Leucine-rich repeat</keyword>
<evidence type="ECO:0000256" key="2">
    <source>
        <dbReference type="ARBA" id="ARBA00004167"/>
    </source>
</evidence>
<keyword evidence="20" id="KW-0325">Glycoprotein</keyword>
<dbReference type="SMART" id="SM00369">
    <property type="entry name" value="LRR_TYP"/>
    <property type="match status" value="2"/>
</dbReference>
<dbReference type="SMART" id="SM00408">
    <property type="entry name" value="IGc2"/>
    <property type="match status" value="4"/>
</dbReference>
<evidence type="ECO:0000256" key="6">
    <source>
        <dbReference type="ARBA" id="ARBA00022525"/>
    </source>
</evidence>
<evidence type="ECO:0000256" key="18">
    <source>
        <dbReference type="ARBA" id="ARBA00023136"/>
    </source>
</evidence>
<comment type="subcellular location">
    <subcellularLocation>
        <location evidence="3">Cell membrane</location>
    </subcellularLocation>
    <subcellularLocation>
        <location evidence="2">Membrane</location>
        <topology evidence="2">Single-pass membrane protein</topology>
    </subcellularLocation>
    <subcellularLocation>
        <location evidence="4">Secreted</location>
    </subcellularLocation>
</comment>
<keyword evidence="16" id="KW-0560">Oxidoreductase</keyword>
<name>A0ABD0YI08_9HEMI</name>
<comment type="similarity">
    <text evidence="27">Belongs to the peroxidase family. XPO subfamily.</text>
</comment>
<keyword evidence="18" id="KW-0472">Membrane</keyword>
<keyword evidence="21" id="KW-0393">Immunoglobulin domain</keyword>
<dbReference type="SMART" id="SM00082">
    <property type="entry name" value="LRRCT"/>
    <property type="match status" value="1"/>
</dbReference>
<reference evidence="32 33" key="1">
    <citation type="submission" date="2024-07" db="EMBL/GenBank/DDBJ databases">
        <title>Chromosome-level genome assembly of the water stick insect Ranatra chinensis (Heteroptera: Nepidae).</title>
        <authorList>
            <person name="Liu X."/>
        </authorList>
    </citation>
    <scope>NUCLEOTIDE SEQUENCE [LARGE SCALE GENOMIC DNA]</scope>
    <source>
        <strain evidence="32">Cailab_2021Rc</strain>
        <tissue evidence="32">Muscle</tissue>
    </source>
</reference>
<evidence type="ECO:0000256" key="3">
    <source>
        <dbReference type="ARBA" id="ARBA00004236"/>
    </source>
</evidence>
<comment type="catalytic activity">
    <reaction evidence="23">
        <text>L-lysyl-[collagen] + L-methionyl-[collagen] + H2O2 = [collagen]-L-lysyl-N-S-L-methionyl-[collagen] + 2 H2O + H(+)</text>
        <dbReference type="Rhea" id="RHEA:66020"/>
        <dbReference type="Rhea" id="RHEA-COMP:12751"/>
        <dbReference type="Rhea" id="RHEA-COMP:16949"/>
        <dbReference type="Rhea" id="RHEA-COMP:16951"/>
        <dbReference type="ChEBI" id="CHEBI:15377"/>
        <dbReference type="ChEBI" id="CHEBI:15378"/>
        <dbReference type="ChEBI" id="CHEBI:16044"/>
        <dbReference type="ChEBI" id="CHEBI:16240"/>
        <dbReference type="ChEBI" id="CHEBI:29969"/>
        <dbReference type="ChEBI" id="CHEBI:166867"/>
    </reaction>
    <physiologicalReaction direction="left-to-right" evidence="23">
        <dbReference type="Rhea" id="RHEA:66021"/>
    </physiologicalReaction>
</comment>
<dbReference type="FunFam" id="2.60.40.10:FF:000004">
    <property type="entry name" value="DCC isoform 1"/>
    <property type="match status" value="2"/>
</dbReference>
<keyword evidence="7" id="KW-0575">Peroxidase</keyword>
<keyword evidence="19" id="KW-1015">Disulfide bond</keyword>
<evidence type="ECO:0000256" key="20">
    <source>
        <dbReference type="ARBA" id="ARBA00023180"/>
    </source>
</evidence>
<keyword evidence="10" id="KW-0812">Transmembrane</keyword>
<dbReference type="InterPro" id="IPR010255">
    <property type="entry name" value="Haem_peroxidase_sf"/>
</dbReference>
<dbReference type="FunFam" id="2.60.40.10:FF:000032">
    <property type="entry name" value="palladin isoform X1"/>
    <property type="match status" value="1"/>
</dbReference>
<evidence type="ECO:0000256" key="19">
    <source>
        <dbReference type="ARBA" id="ARBA00023157"/>
    </source>
</evidence>
<dbReference type="FunFam" id="1.10.640.10:FF:000001">
    <property type="entry name" value="Peroxidasin homolog"/>
    <property type="match status" value="1"/>
</dbReference>
<evidence type="ECO:0000256" key="23">
    <source>
        <dbReference type="ARBA" id="ARBA00047610"/>
    </source>
</evidence>
<evidence type="ECO:0000256" key="12">
    <source>
        <dbReference type="ARBA" id="ARBA00022729"/>
    </source>
</evidence>
<keyword evidence="30" id="KW-0175">Coiled coil</keyword>
<evidence type="ECO:0000256" key="1">
    <source>
        <dbReference type="ARBA" id="ARBA00001970"/>
    </source>
</evidence>
<evidence type="ECO:0000256" key="5">
    <source>
        <dbReference type="ARBA" id="ARBA00022475"/>
    </source>
</evidence>
<dbReference type="PANTHER" id="PTHR11475:SF58">
    <property type="entry name" value="PEROXIDASIN"/>
    <property type="match status" value="1"/>
</dbReference>
<keyword evidence="5" id="KW-1003">Cell membrane</keyword>
<dbReference type="SMART" id="SM00409">
    <property type="entry name" value="IG"/>
    <property type="match status" value="4"/>
</dbReference>
<evidence type="ECO:0000256" key="9">
    <source>
        <dbReference type="ARBA" id="ARBA00022617"/>
    </source>
</evidence>